<reference evidence="1 2" key="1">
    <citation type="journal article" date="2023" name="Arcadia Sci">
        <title>De novo assembly of a long-read Amblyomma americanum tick genome.</title>
        <authorList>
            <person name="Chou S."/>
            <person name="Poskanzer K.E."/>
            <person name="Rollins M."/>
            <person name="Thuy-Boun P.S."/>
        </authorList>
    </citation>
    <scope>NUCLEOTIDE SEQUENCE [LARGE SCALE GENOMIC DNA]</scope>
    <source>
        <strain evidence="1">F_SG_1</strain>
        <tissue evidence="1">Salivary glands</tissue>
    </source>
</reference>
<name>A0AAQ4E7Y9_AMBAM</name>
<dbReference type="InterPro" id="IPR013783">
    <property type="entry name" value="Ig-like_fold"/>
</dbReference>
<sequence length="120" mass="12894">MADVWAARAYFSSVSRTLRLDDLTPEDQGRYRCRVDFRRGRTRTSTLTLIVKVAPHNVSIADELGVEMRGTAGPFNDGDSLALVCTAHGIGGEAEGTSASRVVVVAGLEASSIQQLVQWG</sequence>
<protein>
    <recommendedName>
        <fullName evidence="3">Ig-like domain-containing protein</fullName>
    </recommendedName>
</protein>
<dbReference type="InterPro" id="IPR036179">
    <property type="entry name" value="Ig-like_dom_sf"/>
</dbReference>
<dbReference type="PANTHER" id="PTHR23278:SF19">
    <property type="entry name" value="OBSCURIN"/>
    <property type="match status" value="1"/>
</dbReference>
<dbReference type="EMBL" id="JARKHS020020581">
    <property type="protein sequence ID" value="KAK8770780.1"/>
    <property type="molecule type" value="Genomic_DNA"/>
</dbReference>
<dbReference type="SUPFAM" id="SSF48726">
    <property type="entry name" value="Immunoglobulin"/>
    <property type="match status" value="1"/>
</dbReference>
<evidence type="ECO:0000313" key="1">
    <source>
        <dbReference type="EMBL" id="KAK8770780.1"/>
    </source>
</evidence>
<keyword evidence="2" id="KW-1185">Reference proteome</keyword>
<accession>A0AAQ4E7Y9</accession>
<dbReference type="PANTHER" id="PTHR23278">
    <property type="entry name" value="SIDESTEP PROTEIN"/>
    <property type="match status" value="1"/>
</dbReference>
<dbReference type="Proteomes" id="UP001321473">
    <property type="component" value="Unassembled WGS sequence"/>
</dbReference>
<evidence type="ECO:0008006" key="3">
    <source>
        <dbReference type="Google" id="ProtNLM"/>
    </source>
</evidence>
<organism evidence="1 2">
    <name type="scientific">Amblyomma americanum</name>
    <name type="common">Lone star tick</name>
    <dbReference type="NCBI Taxonomy" id="6943"/>
    <lineage>
        <taxon>Eukaryota</taxon>
        <taxon>Metazoa</taxon>
        <taxon>Ecdysozoa</taxon>
        <taxon>Arthropoda</taxon>
        <taxon>Chelicerata</taxon>
        <taxon>Arachnida</taxon>
        <taxon>Acari</taxon>
        <taxon>Parasitiformes</taxon>
        <taxon>Ixodida</taxon>
        <taxon>Ixodoidea</taxon>
        <taxon>Ixodidae</taxon>
        <taxon>Amblyomminae</taxon>
        <taxon>Amblyomma</taxon>
    </lineage>
</organism>
<dbReference type="Gene3D" id="2.60.40.10">
    <property type="entry name" value="Immunoglobulins"/>
    <property type="match status" value="1"/>
</dbReference>
<evidence type="ECO:0000313" key="2">
    <source>
        <dbReference type="Proteomes" id="UP001321473"/>
    </source>
</evidence>
<proteinExistence type="predicted"/>
<dbReference type="AlphaFoldDB" id="A0AAQ4E7Y9"/>
<comment type="caution">
    <text evidence="1">The sequence shown here is derived from an EMBL/GenBank/DDBJ whole genome shotgun (WGS) entry which is preliminary data.</text>
</comment>
<gene>
    <name evidence="1" type="ORF">V5799_012754</name>
</gene>